<dbReference type="RefSeq" id="WP_184618590.1">
    <property type="nucleotide sequence ID" value="NZ_JACHEX010000001.1"/>
</dbReference>
<dbReference type="InterPro" id="IPR037522">
    <property type="entry name" value="HD_GYP_dom"/>
</dbReference>
<feature type="domain" description="HD-GYP" evidence="2">
    <location>
        <begin position="150"/>
        <end position="343"/>
    </location>
</feature>
<feature type="domain" description="HD" evidence="1">
    <location>
        <begin position="172"/>
        <end position="294"/>
    </location>
</feature>
<protein>
    <submittedName>
        <fullName evidence="3">HD-GYP domain-containing protein (C-di-GMP phosphodiesterase class II)</fullName>
    </submittedName>
</protein>
<dbReference type="InterPro" id="IPR006674">
    <property type="entry name" value="HD_domain"/>
</dbReference>
<evidence type="ECO:0000259" key="1">
    <source>
        <dbReference type="PROSITE" id="PS51831"/>
    </source>
</evidence>
<dbReference type="PROSITE" id="PS51832">
    <property type="entry name" value="HD_GYP"/>
    <property type="match status" value="1"/>
</dbReference>
<dbReference type="PROSITE" id="PS51831">
    <property type="entry name" value="HD"/>
    <property type="match status" value="1"/>
</dbReference>
<dbReference type="CDD" id="cd00077">
    <property type="entry name" value="HDc"/>
    <property type="match status" value="1"/>
</dbReference>
<evidence type="ECO:0000313" key="4">
    <source>
        <dbReference type="Proteomes" id="UP000555828"/>
    </source>
</evidence>
<accession>A0A841GQF0</accession>
<proteinExistence type="predicted"/>
<dbReference type="SUPFAM" id="SSF109604">
    <property type="entry name" value="HD-domain/PDEase-like"/>
    <property type="match status" value="1"/>
</dbReference>
<dbReference type="Gene3D" id="1.10.3210.10">
    <property type="entry name" value="Hypothetical protein af1432"/>
    <property type="match status" value="1"/>
</dbReference>
<dbReference type="InterPro" id="IPR003607">
    <property type="entry name" value="HD/PDEase_dom"/>
</dbReference>
<keyword evidence="4" id="KW-1185">Reference proteome</keyword>
<reference evidence="3 4" key="1">
    <citation type="submission" date="2020-08" db="EMBL/GenBank/DDBJ databases">
        <title>Genomic Encyclopedia of Type Strains, Phase IV (KMG-IV): sequencing the most valuable type-strain genomes for metagenomic binning, comparative biology and taxonomic classification.</title>
        <authorList>
            <person name="Goeker M."/>
        </authorList>
    </citation>
    <scope>NUCLEOTIDE SEQUENCE [LARGE SCALE GENOMIC DNA]</scope>
    <source>
        <strain evidence="3 4">DSM 13481</strain>
    </source>
</reference>
<dbReference type="AlphaFoldDB" id="A0A841GQF0"/>
<evidence type="ECO:0000313" key="3">
    <source>
        <dbReference type="EMBL" id="MBB6061839.1"/>
    </source>
</evidence>
<dbReference type="Proteomes" id="UP000555828">
    <property type="component" value="Unassembled WGS sequence"/>
</dbReference>
<dbReference type="PANTHER" id="PTHR43155">
    <property type="entry name" value="CYCLIC DI-GMP PHOSPHODIESTERASE PA4108-RELATED"/>
    <property type="match status" value="1"/>
</dbReference>
<dbReference type="SMART" id="SM00471">
    <property type="entry name" value="HDc"/>
    <property type="match status" value="1"/>
</dbReference>
<organism evidence="3 4">
    <name type="scientific">Thermosipho japonicus</name>
    <dbReference type="NCBI Taxonomy" id="90323"/>
    <lineage>
        <taxon>Bacteria</taxon>
        <taxon>Thermotogati</taxon>
        <taxon>Thermotogota</taxon>
        <taxon>Thermotogae</taxon>
        <taxon>Thermotogales</taxon>
        <taxon>Fervidobacteriaceae</taxon>
        <taxon>Thermosipho</taxon>
    </lineage>
</organism>
<dbReference type="EMBL" id="JACHEX010000001">
    <property type="protein sequence ID" value="MBB6061839.1"/>
    <property type="molecule type" value="Genomic_DNA"/>
</dbReference>
<dbReference type="Pfam" id="PF13487">
    <property type="entry name" value="HD_5"/>
    <property type="match status" value="1"/>
</dbReference>
<evidence type="ECO:0000259" key="2">
    <source>
        <dbReference type="PROSITE" id="PS51832"/>
    </source>
</evidence>
<sequence length="343" mass="39321">MVIILTIVSIYAVVITALFLKKSLSSSRYNIKSLIYDFNDSLSDSSNDFSNKVLSYISKNFSKIDSGAIFLKNGNSFIELNSFGNKIENNDKIFFFKDYYVKEFFIDESYALRTVFHTIKNLSKEEKEKIEILTGLISSSEIIKNLIKKNGKFQIDLMLSMIKILEYYDRYTQGHSLRVAELSKKIAKKMKLSHKEISDAYWTGLVHDIGKIAIPTGILNKEGKLTDEEFSIIKKHPIYGYEFLSTSETLKDIATYVFHHHERWDGNGYPTGLKGEMIPIISRIIAVADSWDAMISKRAYRNALSKDYALQEIINNSGKQFDPRVVKAFLEVIEEEEDNISIA</sequence>
<comment type="caution">
    <text evidence="3">The sequence shown here is derived from an EMBL/GenBank/DDBJ whole genome shotgun (WGS) entry which is preliminary data.</text>
</comment>
<gene>
    <name evidence="3" type="ORF">HNP65_000261</name>
</gene>
<name>A0A841GQF0_9BACT</name>